<proteinExistence type="predicted"/>
<accession>A0ACC0GLL2</accession>
<organism evidence="1 2">
    <name type="scientific">Camellia lanceoleosa</name>
    <dbReference type="NCBI Taxonomy" id="1840588"/>
    <lineage>
        <taxon>Eukaryota</taxon>
        <taxon>Viridiplantae</taxon>
        <taxon>Streptophyta</taxon>
        <taxon>Embryophyta</taxon>
        <taxon>Tracheophyta</taxon>
        <taxon>Spermatophyta</taxon>
        <taxon>Magnoliopsida</taxon>
        <taxon>eudicotyledons</taxon>
        <taxon>Gunneridae</taxon>
        <taxon>Pentapetalae</taxon>
        <taxon>asterids</taxon>
        <taxon>Ericales</taxon>
        <taxon>Theaceae</taxon>
        <taxon>Camellia</taxon>
    </lineage>
</organism>
<protein>
    <submittedName>
        <fullName evidence="1">Myb family transcription factor</fullName>
    </submittedName>
</protein>
<comment type="caution">
    <text evidence="1">The sequence shown here is derived from an EMBL/GenBank/DDBJ whole genome shotgun (WGS) entry which is preliminary data.</text>
</comment>
<reference evidence="1 2" key="1">
    <citation type="journal article" date="2022" name="Plant J.">
        <title>Chromosome-level genome of Camellia lanceoleosa provides a valuable resource for understanding genome evolution and self-incompatibility.</title>
        <authorList>
            <person name="Gong W."/>
            <person name="Xiao S."/>
            <person name="Wang L."/>
            <person name="Liao Z."/>
            <person name="Chang Y."/>
            <person name="Mo W."/>
            <person name="Hu G."/>
            <person name="Li W."/>
            <person name="Zhao G."/>
            <person name="Zhu H."/>
            <person name="Hu X."/>
            <person name="Ji K."/>
            <person name="Xiang X."/>
            <person name="Song Q."/>
            <person name="Yuan D."/>
            <person name="Jin S."/>
            <person name="Zhang L."/>
        </authorList>
    </citation>
    <scope>NUCLEOTIDE SEQUENCE [LARGE SCALE GENOMIC DNA]</scope>
    <source>
        <strain evidence="1">SQ_2022a</strain>
    </source>
</reference>
<name>A0ACC0GLL2_9ERIC</name>
<gene>
    <name evidence="1" type="ORF">LOK49_LG09G02105</name>
</gene>
<evidence type="ECO:0000313" key="2">
    <source>
        <dbReference type="Proteomes" id="UP001060215"/>
    </source>
</evidence>
<dbReference type="EMBL" id="CM045765">
    <property type="protein sequence ID" value="KAI8001449.1"/>
    <property type="molecule type" value="Genomic_DNA"/>
</dbReference>
<evidence type="ECO:0000313" key="1">
    <source>
        <dbReference type="EMBL" id="KAI8001449.1"/>
    </source>
</evidence>
<sequence length="425" mass="48638">MSEGMEIQDDKMSDVIEEQVKNTSSSSVSLQKFSSFDLNEEANSEEEDCADEMDDLINLEDDKKGNSTNDSTSGGEGSERKNTVRQYVRSKMPRLRWTPDLHLSFVHAVERLGGQEKATPKLVLQLMNVRGLTISHVKSHLQMYRSKKLDDSGQVLSQNKSIQGRDRITRFFYQRTSPLQRFKMENGAIVLARNPHEGNGVQSLLQHPLHRHPLDFKATYSRHQQWISNQYAVTKPSYPISKDDGQGSNLFNTMFLRNQDQLSSTPNQIHATDVGVRNGPIKPSQFLEEKKWPPRKIVPSNNSWVSTSSQHSNCQISTMPRTIQTTYFVQPSRWNCINSTRIWQLPSNLQDHKSVSNTFEHEFNSSFWLKEKKSKHKEWLPDLQLASSQSAENNEEKTCGKSVPEINTMLSLSLFPYSSRQTNTT</sequence>
<keyword evidence="2" id="KW-1185">Reference proteome</keyword>
<dbReference type="Proteomes" id="UP001060215">
    <property type="component" value="Chromosome 8"/>
</dbReference>